<dbReference type="InterPro" id="IPR008775">
    <property type="entry name" value="Phytyl_CoA_dOase-like"/>
</dbReference>
<dbReference type="AlphaFoldDB" id="A0A7S2N0B2"/>
<accession>A0A7S2N0B2</accession>
<proteinExistence type="predicted"/>
<dbReference type="EMBL" id="HBGV01017068">
    <property type="protein sequence ID" value="CAD9512323.1"/>
    <property type="molecule type" value="Transcribed_RNA"/>
</dbReference>
<evidence type="ECO:0000313" key="1">
    <source>
        <dbReference type="EMBL" id="CAD9512323.1"/>
    </source>
</evidence>
<protein>
    <recommendedName>
        <fullName evidence="2">Phytanoyl-CoA dioxygenase</fullName>
    </recommendedName>
</protein>
<dbReference type="Pfam" id="PF05721">
    <property type="entry name" value="PhyH"/>
    <property type="match status" value="1"/>
</dbReference>
<name>A0A7S2N0B2_9STRA</name>
<evidence type="ECO:0008006" key="2">
    <source>
        <dbReference type="Google" id="ProtNLM"/>
    </source>
</evidence>
<gene>
    <name evidence="1" type="ORF">HTAM1171_LOCUS10488</name>
</gene>
<sequence length="425" mass="46986">MSDANVKPTASRRFFGVGTNETETQEFLEHLEEYGYAIAASVANPDEIEAAKSEMWDFLEGYRGVDGRKDTGVRRDNVDTWHDYDENGGRRWMGSTSTGIIAGAGVGQAQFMWRIRSLPGVANAFGAVWDVKGEDLLVSFDGANAFRPWQYDKDWKTDGGWYHLDQNAYNPGKEGKCCVQGVVLLTDATEETGGLVVVPGSQKHFSAICERNAYKPNSEAERQQGGLSDFVHLAKDDEVLESCGGGRLVCAKAGDLVIWDSRTVHCNSPALVEFNTRTTEKGSSPSSSPSPDSCDWDLIRMVAYVCMTPSSWATTDVLEKRWDAYVHNLTTNHWPHEFVGGTMRPNLPANDPLLLSAEQKKMVGGRMSEPPGSALDSFQEPLTEKQREARDILDLAEETEAKGNHLGAIKLYKQAYKLDPTLEFP</sequence>
<reference evidence="1" key="1">
    <citation type="submission" date="2021-01" db="EMBL/GenBank/DDBJ databases">
        <authorList>
            <person name="Corre E."/>
            <person name="Pelletier E."/>
            <person name="Niang G."/>
            <person name="Scheremetjew M."/>
            <person name="Finn R."/>
            <person name="Kale V."/>
            <person name="Holt S."/>
            <person name="Cochrane G."/>
            <person name="Meng A."/>
            <person name="Brown T."/>
            <person name="Cohen L."/>
        </authorList>
    </citation>
    <scope>NUCLEOTIDE SEQUENCE</scope>
    <source>
        <strain evidence="1">CCMP826</strain>
    </source>
</reference>
<dbReference type="PANTHER" id="PTHR31630">
    <property type="entry name" value="PHYTANOYL-COA DIOXYGENASE-RELATED-RELATED"/>
    <property type="match status" value="1"/>
</dbReference>
<dbReference type="SUPFAM" id="SSF51197">
    <property type="entry name" value="Clavaminate synthase-like"/>
    <property type="match status" value="1"/>
</dbReference>
<dbReference type="PANTHER" id="PTHR31630:SF6">
    <property type="entry name" value="PHYTANOYL-COA DIOXYGENASE-RELATED"/>
    <property type="match status" value="1"/>
</dbReference>
<organism evidence="1">
    <name type="scientific">Helicotheca tamesis</name>
    <dbReference type="NCBI Taxonomy" id="374047"/>
    <lineage>
        <taxon>Eukaryota</taxon>
        <taxon>Sar</taxon>
        <taxon>Stramenopiles</taxon>
        <taxon>Ochrophyta</taxon>
        <taxon>Bacillariophyta</taxon>
        <taxon>Mediophyceae</taxon>
        <taxon>Lithodesmiophycidae</taxon>
        <taxon>Lithodesmiales</taxon>
        <taxon>Lithodesmiaceae</taxon>
        <taxon>Helicotheca</taxon>
    </lineage>
</organism>
<dbReference type="Gene3D" id="2.60.120.620">
    <property type="entry name" value="q2cbj1_9rhob like domain"/>
    <property type="match status" value="1"/>
</dbReference>